<accession>A0A0A7RXM5</accession>
<evidence type="ECO:0000313" key="2">
    <source>
        <dbReference type="EMBL" id="PXY96845.1"/>
    </source>
</evidence>
<dbReference type="KEGG" id="fpp:FPB0191_00193"/>
<dbReference type="PANTHER" id="PTHR30105">
    <property type="entry name" value="UNCHARACTERIZED YIBQ-RELATED"/>
    <property type="match status" value="1"/>
</dbReference>
<protein>
    <recommendedName>
        <fullName evidence="5">Divergent polysaccharide deacetylase family protein</fullName>
    </recommendedName>
</protein>
<dbReference type="InterPro" id="IPR011330">
    <property type="entry name" value="Glyco_hydro/deAcase_b/a-brl"/>
</dbReference>
<dbReference type="CDD" id="cd10936">
    <property type="entry name" value="CE4_DAC2"/>
    <property type="match status" value="1"/>
</dbReference>
<dbReference type="AlphaFoldDB" id="A0A0A7RXM5"/>
<name>A0A0A7RXM5_FRIPE</name>
<organism evidence="1 3">
    <name type="scientific">Frischella perrara</name>
    <dbReference type="NCBI Taxonomy" id="1267021"/>
    <lineage>
        <taxon>Bacteria</taxon>
        <taxon>Pseudomonadati</taxon>
        <taxon>Pseudomonadota</taxon>
        <taxon>Gammaproteobacteria</taxon>
        <taxon>Orbales</taxon>
        <taxon>Orbaceae</taxon>
        <taxon>Frischella</taxon>
    </lineage>
</organism>
<evidence type="ECO:0008006" key="5">
    <source>
        <dbReference type="Google" id="ProtNLM"/>
    </source>
</evidence>
<dbReference type="Gene3D" id="3.20.20.370">
    <property type="entry name" value="Glycoside hydrolase/deacetylase"/>
    <property type="match status" value="1"/>
</dbReference>
<reference evidence="1 3" key="1">
    <citation type="journal article" date="2014" name="Appl. Environ. Microbiol.">
        <title>Gut symbionts from distinct hosts exhibit genotoxic activity via divergent colibactin biosynthetic pathways.</title>
        <authorList>
            <person name="Engel P."/>
            <person name="Vizcaino M.I."/>
            <person name="Crawford J.M."/>
        </authorList>
    </citation>
    <scope>NUCLEOTIDE SEQUENCE [LARGE SCALE GENOMIC DNA]</scope>
    <source>
        <strain evidence="1 3">PEB0191</strain>
    </source>
</reference>
<evidence type="ECO:0000313" key="3">
    <source>
        <dbReference type="Proteomes" id="UP000030901"/>
    </source>
</evidence>
<dbReference type="InterPro" id="IPR006837">
    <property type="entry name" value="Divergent_DAC"/>
</dbReference>
<dbReference type="HOGENOM" id="CLU_041643_2_0_6"/>
<dbReference type="EMBL" id="QGLM01000003">
    <property type="protein sequence ID" value="PXY96845.1"/>
    <property type="molecule type" value="Genomic_DNA"/>
</dbReference>
<evidence type="ECO:0000313" key="4">
    <source>
        <dbReference type="Proteomes" id="UP000247838"/>
    </source>
</evidence>
<dbReference type="EMBL" id="CP009056">
    <property type="protein sequence ID" value="AJA44049.1"/>
    <property type="molecule type" value="Genomic_DNA"/>
</dbReference>
<dbReference type="Proteomes" id="UP000247838">
    <property type="component" value="Unassembled WGS sequence"/>
</dbReference>
<dbReference type="Pfam" id="PF04748">
    <property type="entry name" value="Polysacc_deac_2"/>
    <property type="match status" value="1"/>
</dbReference>
<gene>
    <name evidence="2" type="ORF">DKK76_00950</name>
    <name evidence="1" type="ORF">FPB0191_00193</name>
</gene>
<sequence>MIKIPFLISYFFTICCFLLQFFPNTVQAGKLAIVIDDFGYRKNIEEQFILLSTNITVSILPNSPHAEKMALYAHQHGNDIMIHLPMAPISKQYLEKDTLTPDMSLQEIQRIISEAVLKVPYAIGLNNHMGSKMTANAEGMRKVMESLINYPLFFLDSRTIAKSKAMAIAQEYNIPAVKRDIFLDDLQDEKSIAIQFNLAIELARKHDQAIVIGHPYHSTYNVLKRKLSQLPDDIEVVKLSSLLKNSTD</sequence>
<evidence type="ECO:0000313" key="1">
    <source>
        <dbReference type="EMBL" id="AJA44049.1"/>
    </source>
</evidence>
<reference evidence="2 4" key="2">
    <citation type="submission" date="2018-05" db="EMBL/GenBank/DDBJ databases">
        <title>Reference genomes for bee gut microbiota database.</title>
        <authorList>
            <person name="Ellegaard K.M."/>
        </authorList>
    </citation>
    <scope>NUCLEOTIDE SEQUENCE [LARGE SCALE GENOMIC DNA]</scope>
    <source>
        <strain evidence="2 4">ESL0167</strain>
    </source>
</reference>
<dbReference type="SUPFAM" id="SSF88713">
    <property type="entry name" value="Glycoside hydrolase/deacetylase"/>
    <property type="match status" value="1"/>
</dbReference>
<proteinExistence type="predicted"/>
<dbReference type="PANTHER" id="PTHR30105:SF2">
    <property type="entry name" value="DIVERGENT POLYSACCHARIDE DEACETYLASE SUPERFAMILY"/>
    <property type="match status" value="1"/>
</dbReference>
<dbReference type="OrthoDB" id="9784811at2"/>
<dbReference type="STRING" id="1267021.FPB0191_00193"/>
<dbReference type="Proteomes" id="UP000030901">
    <property type="component" value="Chromosome"/>
</dbReference>
<dbReference type="GO" id="GO:0005975">
    <property type="term" value="P:carbohydrate metabolic process"/>
    <property type="evidence" value="ECO:0007669"/>
    <property type="project" value="InterPro"/>
</dbReference>
<dbReference type="RefSeq" id="WP_052236663.1">
    <property type="nucleotide sequence ID" value="NZ_CP009056.1"/>
</dbReference>
<keyword evidence="3" id="KW-1185">Reference proteome</keyword>